<evidence type="ECO:0000313" key="2">
    <source>
        <dbReference type="Proteomes" id="UP000245207"/>
    </source>
</evidence>
<name>A0A2U1LIN6_ARTAN</name>
<protein>
    <submittedName>
        <fullName evidence="1">Malic oxidoreductase</fullName>
    </submittedName>
</protein>
<keyword evidence="2" id="KW-1185">Reference proteome</keyword>
<accession>A0A2U1LIN6</accession>
<comment type="caution">
    <text evidence="1">The sequence shown here is derived from an EMBL/GenBank/DDBJ whole genome shotgun (WGS) entry which is preliminary data.</text>
</comment>
<dbReference type="OrthoDB" id="1716201at2759"/>
<organism evidence="1 2">
    <name type="scientific">Artemisia annua</name>
    <name type="common">Sweet wormwood</name>
    <dbReference type="NCBI Taxonomy" id="35608"/>
    <lineage>
        <taxon>Eukaryota</taxon>
        <taxon>Viridiplantae</taxon>
        <taxon>Streptophyta</taxon>
        <taxon>Embryophyta</taxon>
        <taxon>Tracheophyta</taxon>
        <taxon>Spermatophyta</taxon>
        <taxon>Magnoliopsida</taxon>
        <taxon>eudicotyledons</taxon>
        <taxon>Gunneridae</taxon>
        <taxon>Pentapetalae</taxon>
        <taxon>asterids</taxon>
        <taxon>campanulids</taxon>
        <taxon>Asterales</taxon>
        <taxon>Asteraceae</taxon>
        <taxon>Asteroideae</taxon>
        <taxon>Anthemideae</taxon>
        <taxon>Artemisiinae</taxon>
        <taxon>Artemisia</taxon>
    </lineage>
</organism>
<gene>
    <name evidence="1" type="ORF">CTI12_AA484410</name>
</gene>
<proteinExistence type="predicted"/>
<reference evidence="1 2" key="1">
    <citation type="journal article" date="2018" name="Mol. Plant">
        <title>The genome of Artemisia annua provides insight into the evolution of Asteraceae family and artemisinin biosynthesis.</title>
        <authorList>
            <person name="Shen Q."/>
            <person name="Zhang L."/>
            <person name="Liao Z."/>
            <person name="Wang S."/>
            <person name="Yan T."/>
            <person name="Shi P."/>
            <person name="Liu M."/>
            <person name="Fu X."/>
            <person name="Pan Q."/>
            <person name="Wang Y."/>
            <person name="Lv Z."/>
            <person name="Lu X."/>
            <person name="Zhang F."/>
            <person name="Jiang W."/>
            <person name="Ma Y."/>
            <person name="Chen M."/>
            <person name="Hao X."/>
            <person name="Li L."/>
            <person name="Tang Y."/>
            <person name="Lv G."/>
            <person name="Zhou Y."/>
            <person name="Sun X."/>
            <person name="Brodelius P.E."/>
            <person name="Rose J.K.C."/>
            <person name="Tang K."/>
        </authorList>
    </citation>
    <scope>NUCLEOTIDE SEQUENCE [LARGE SCALE GENOMIC DNA]</scope>
    <source>
        <strain evidence="2">cv. Huhao1</strain>
        <tissue evidence="1">Leaf</tissue>
    </source>
</reference>
<dbReference type="AlphaFoldDB" id="A0A2U1LIN6"/>
<dbReference type="STRING" id="35608.A0A2U1LIN6"/>
<evidence type="ECO:0000313" key="1">
    <source>
        <dbReference type="EMBL" id="PWA48856.1"/>
    </source>
</evidence>
<dbReference type="EMBL" id="PKPP01009185">
    <property type="protein sequence ID" value="PWA48856.1"/>
    <property type="molecule type" value="Genomic_DNA"/>
</dbReference>
<sequence length="138" mass="15606">MAKRVCFVDSSLDPVKMFTMIELFMVSLRCYLLATFRVNFLKQFSSLHCFTCDCSRISLASCMTNAEIQKGKFYPSIGSIGSITAKVVVLRSTFTEQVAKGKGEVGPKELANMSRDETIEYVMSNMWYPVYSPLVHEK</sequence>
<dbReference type="Proteomes" id="UP000245207">
    <property type="component" value="Unassembled WGS sequence"/>
</dbReference>
<dbReference type="Gene3D" id="3.40.50.720">
    <property type="entry name" value="NAD(P)-binding Rossmann-like Domain"/>
    <property type="match status" value="1"/>
</dbReference>